<evidence type="ECO:0000313" key="1">
    <source>
        <dbReference type="EMBL" id="CRL05873.1"/>
    </source>
</evidence>
<organism evidence="1 2">
    <name type="scientific">Clunio marinus</name>
    <dbReference type="NCBI Taxonomy" id="568069"/>
    <lineage>
        <taxon>Eukaryota</taxon>
        <taxon>Metazoa</taxon>
        <taxon>Ecdysozoa</taxon>
        <taxon>Arthropoda</taxon>
        <taxon>Hexapoda</taxon>
        <taxon>Insecta</taxon>
        <taxon>Pterygota</taxon>
        <taxon>Neoptera</taxon>
        <taxon>Endopterygota</taxon>
        <taxon>Diptera</taxon>
        <taxon>Nematocera</taxon>
        <taxon>Chironomoidea</taxon>
        <taxon>Chironomidae</taxon>
        <taxon>Clunio</taxon>
    </lineage>
</organism>
<name>A0A1J1J4R7_9DIPT</name>
<accession>A0A1J1J4R7</accession>
<protein>
    <submittedName>
        <fullName evidence="1">CLUMA_CG019215, isoform A</fullName>
    </submittedName>
</protein>
<evidence type="ECO:0000313" key="2">
    <source>
        <dbReference type="Proteomes" id="UP000183832"/>
    </source>
</evidence>
<reference evidence="1 2" key="1">
    <citation type="submission" date="2015-04" db="EMBL/GenBank/DDBJ databases">
        <authorList>
            <person name="Syromyatnikov M.Y."/>
            <person name="Popov V.N."/>
        </authorList>
    </citation>
    <scope>NUCLEOTIDE SEQUENCE [LARGE SCALE GENOMIC DNA]</scope>
</reference>
<dbReference type="AlphaFoldDB" id="A0A1J1J4R7"/>
<sequence>MDLFLTTYLTYDLSIISYDNDHTLVRPSSNLSTTLEINGRLRKLPMTGTLLRNCTVAGMNPPNKRTKPYVSIIIPINGYPMRTTEIPAKNAMVALTLCF</sequence>
<proteinExistence type="predicted"/>
<gene>
    <name evidence="1" type="ORF">CLUMA_CG019215</name>
</gene>
<dbReference type="Proteomes" id="UP000183832">
    <property type="component" value="Unassembled WGS sequence"/>
</dbReference>
<keyword evidence="2" id="KW-1185">Reference proteome</keyword>
<dbReference type="EMBL" id="CVRI01000066">
    <property type="protein sequence ID" value="CRL05873.1"/>
    <property type="molecule type" value="Genomic_DNA"/>
</dbReference>